<gene>
    <name evidence="4" type="ORF">LX66_4578</name>
</gene>
<keyword evidence="5" id="KW-1185">Reference proteome</keyword>
<dbReference type="PANTHER" id="PTHR30273">
    <property type="entry name" value="PERIPLASMIC SIGNAL SENSOR AND SIGMA FACTOR ACTIVATOR FECR-RELATED"/>
    <property type="match status" value="1"/>
</dbReference>
<name>A0A562SSJ0_CHIJA</name>
<dbReference type="PIRSF" id="PIRSF018266">
    <property type="entry name" value="FecR"/>
    <property type="match status" value="1"/>
</dbReference>
<evidence type="ECO:0000259" key="2">
    <source>
        <dbReference type="Pfam" id="PF04773"/>
    </source>
</evidence>
<accession>A0A562SSJ0</accession>
<dbReference type="Gene3D" id="2.60.120.1440">
    <property type="match status" value="1"/>
</dbReference>
<dbReference type="Proteomes" id="UP000316778">
    <property type="component" value="Unassembled WGS sequence"/>
</dbReference>
<protein>
    <submittedName>
        <fullName evidence="4">FecR family protein</fullName>
    </submittedName>
</protein>
<evidence type="ECO:0000256" key="1">
    <source>
        <dbReference type="SAM" id="Phobius"/>
    </source>
</evidence>
<comment type="caution">
    <text evidence="4">The sequence shown here is derived from an EMBL/GenBank/DDBJ whole genome shotgun (WGS) entry which is preliminary data.</text>
</comment>
<dbReference type="InterPro" id="IPR012373">
    <property type="entry name" value="Ferrdict_sens_TM"/>
</dbReference>
<evidence type="ECO:0000313" key="5">
    <source>
        <dbReference type="Proteomes" id="UP000316778"/>
    </source>
</evidence>
<dbReference type="Gene3D" id="3.55.50.30">
    <property type="match status" value="1"/>
</dbReference>
<organism evidence="4 5">
    <name type="scientific">Chitinophaga japonensis</name>
    <name type="common">Flexibacter japonensis</name>
    <dbReference type="NCBI Taxonomy" id="104662"/>
    <lineage>
        <taxon>Bacteria</taxon>
        <taxon>Pseudomonadati</taxon>
        <taxon>Bacteroidota</taxon>
        <taxon>Chitinophagia</taxon>
        <taxon>Chitinophagales</taxon>
        <taxon>Chitinophagaceae</taxon>
        <taxon>Chitinophaga</taxon>
    </lineage>
</organism>
<keyword evidence="1" id="KW-0472">Membrane</keyword>
<evidence type="ECO:0000259" key="3">
    <source>
        <dbReference type="Pfam" id="PF16344"/>
    </source>
</evidence>
<keyword evidence="1" id="KW-1133">Transmembrane helix</keyword>
<reference evidence="4 5" key="1">
    <citation type="journal article" date="2013" name="Stand. Genomic Sci.">
        <title>Genomic Encyclopedia of Type Strains, Phase I: The one thousand microbial genomes (KMG-I) project.</title>
        <authorList>
            <person name="Kyrpides N.C."/>
            <person name="Woyke T."/>
            <person name="Eisen J.A."/>
            <person name="Garrity G."/>
            <person name="Lilburn T.G."/>
            <person name="Beck B.J."/>
            <person name="Whitman W.B."/>
            <person name="Hugenholtz P."/>
            <person name="Klenk H.P."/>
        </authorList>
    </citation>
    <scope>NUCLEOTIDE SEQUENCE [LARGE SCALE GENOMIC DNA]</scope>
    <source>
        <strain evidence="4 5">DSM 13484</strain>
    </source>
</reference>
<feature type="transmembrane region" description="Helical" evidence="1">
    <location>
        <begin position="102"/>
        <end position="121"/>
    </location>
</feature>
<dbReference type="InterPro" id="IPR006860">
    <property type="entry name" value="FecR"/>
</dbReference>
<dbReference type="GO" id="GO:0016989">
    <property type="term" value="F:sigma factor antagonist activity"/>
    <property type="evidence" value="ECO:0007669"/>
    <property type="project" value="TreeGrafter"/>
</dbReference>
<dbReference type="Pfam" id="PF16344">
    <property type="entry name" value="FecR_C"/>
    <property type="match status" value="1"/>
</dbReference>
<keyword evidence="1" id="KW-0812">Transmembrane</keyword>
<dbReference type="Pfam" id="PF04773">
    <property type="entry name" value="FecR"/>
    <property type="match status" value="1"/>
</dbReference>
<dbReference type="InterPro" id="IPR032508">
    <property type="entry name" value="FecR_C"/>
</dbReference>
<proteinExistence type="predicted"/>
<feature type="domain" description="FecR protein" evidence="2">
    <location>
        <begin position="136"/>
        <end position="229"/>
    </location>
</feature>
<sequence>MDTSGFNIEDLLADESFLQYCLGTDSGAVAYWTRRANEHPRQKAAIDKARELYFFLNGGTTAAQFEQDRDHFLQQWRQRREAPELFTPLSGPVTRRRPRRRIWAVMTVLALFVTAALVWHYRSAFRIDPAAKATVYHAKAGERKKLQLPDGSALQLNGGSTLTLAADFNQHNRNVYLSGEAYFEVAPDARRPFLVHTPAILIKVLGTAFNVKAYPEDTVTETSLLEGAIQVYANSSAGRHVLPEKGVLLSSRCKLQVANPEAKAGRSSAGYLPAPQYRVMLLSGDTTLDKPMETDWTRGRLTFNDQPFDVIARELERWYGVQIRFEQEQLKQYRFVATFDKENIDQVLRALQATSSFHYRRAQDTIILY</sequence>
<evidence type="ECO:0000313" key="4">
    <source>
        <dbReference type="EMBL" id="TWI84215.1"/>
    </source>
</evidence>
<dbReference type="EMBL" id="VLLG01000005">
    <property type="protein sequence ID" value="TWI84215.1"/>
    <property type="molecule type" value="Genomic_DNA"/>
</dbReference>
<feature type="domain" description="Protein FecR C-terminal" evidence="3">
    <location>
        <begin position="300"/>
        <end position="367"/>
    </location>
</feature>
<dbReference type="AlphaFoldDB" id="A0A562SSJ0"/>
<dbReference type="PANTHER" id="PTHR30273:SF2">
    <property type="entry name" value="PROTEIN FECR"/>
    <property type="match status" value="1"/>
</dbReference>
<dbReference type="OrthoDB" id="1523735at2"/>